<dbReference type="OrthoDB" id="19148at2157"/>
<proteinExistence type="predicted"/>
<sequence length="63" mass="6896">MDEVNRALQRIARGTGIVFAGTVISMPIQSQGGIMTKRLLTIPPELVRGVSHAAQVKERHIVF</sequence>
<keyword evidence="2" id="KW-1185">Reference proteome</keyword>
<accession>A0A124EBK8</accession>
<dbReference type="EMBL" id="LLYW01000005">
    <property type="protein sequence ID" value="KUH34429.1"/>
    <property type="molecule type" value="Genomic_DNA"/>
</dbReference>
<dbReference type="RefSeq" id="WP_058938048.1">
    <property type="nucleotide sequence ID" value="NZ_LLYW01000005.1"/>
</dbReference>
<dbReference type="STRING" id="227598.APY94_02000"/>
<comment type="caution">
    <text evidence="1">The sequence shown here is derived from an EMBL/GenBank/DDBJ whole genome shotgun (WGS) entry which is preliminary data.</text>
</comment>
<reference evidence="1 2" key="1">
    <citation type="submission" date="2015-10" db="EMBL/GenBank/DDBJ databases">
        <title>Draft genome sequence of Thermococcus celericrescens strain DSM 17994.</title>
        <authorList>
            <person name="Hong S.-J."/>
            <person name="Park C.-E."/>
            <person name="Shin J.-H."/>
        </authorList>
    </citation>
    <scope>NUCLEOTIDE SEQUENCE [LARGE SCALE GENOMIC DNA]</scope>
    <source>
        <strain evidence="1 2">DSM 17994</strain>
    </source>
</reference>
<evidence type="ECO:0000313" key="2">
    <source>
        <dbReference type="Proteomes" id="UP000053462"/>
    </source>
</evidence>
<dbReference type="Proteomes" id="UP000053462">
    <property type="component" value="Unassembled WGS sequence"/>
</dbReference>
<organism evidence="1 2">
    <name type="scientific">Thermococcus celericrescens</name>
    <dbReference type="NCBI Taxonomy" id="227598"/>
    <lineage>
        <taxon>Archaea</taxon>
        <taxon>Methanobacteriati</taxon>
        <taxon>Methanobacteriota</taxon>
        <taxon>Thermococci</taxon>
        <taxon>Thermococcales</taxon>
        <taxon>Thermococcaceae</taxon>
        <taxon>Thermococcus</taxon>
    </lineage>
</organism>
<gene>
    <name evidence="1" type="ORF">APY94_02000</name>
</gene>
<protein>
    <submittedName>
        <fullName evidence="1">Uncharacterized protein</fullName>
    </submittedName>
</protein>
<dbReference type="AlphaFoldDB" id="A0A124EBK8"/>
<name>A0A124EBK8_9EURY</name>
<evidence type="ECO:0000313" key="1">
    <source>
        <dbReference type="EMBL" id="KUH34429.1"/>
    </source>
</evidence>